<keyword evidence="1" id="KW-0611">Plant defense</keyword>
<dbReference type="Gene3D" id="3.40.50.300">
    <property type="entry name" value="P-loop containing nucleotide triphosphate hydrolases"/>
    <property type="match status" value="1"/>
</dbReference>
<proteinExistence type="predicted"/>
<dbReference type="GO" id="GO:0043531">
    <property type="term" value="F:ADP binding"/>
    <property type="evidence" value="ECO:0007669"/>
    <property type="project" value="InterPro"/>
</dbReference>
<dbReference type="InterPro" id="IPR002182">
    <property type="entry name" value="NB-ARC"/>
</dbReference>
<sequence>GMGGLGKTMLVKEISRIVMEKKLFDQVVTLTVSQTPDLKRIQGQLGDKLGLKFDQETEEGRALQLQRRLKMEKMILIVLDDVW</sequence>
<evidence type="ECO:0000256" key="1">
    <source>
        <dbReference type="ARBA" id="ARBA00022821"/>
    </source>
</evidence>
<feature type="non-terminal residue" evidence="3">
    <location>
        <position position="83"/>
    </location>
</feature>
<dbReference type="PANTHER" id="PTHR33463:SF203">
    <property type="entry name" value="AAA+ ATPASE DOMAIN-CONTAINING PROTEIN"/>
    <property type="match status" value="1"/>
</dbReference>
<evidence type="ECO:0000313" key="3">
    <source>
        <dbReference type="EMBL" id="AFC97126.1"/>
    </source>
</evidence>
<dbReference type="EMBL" id="JQ432537">
    <property type="protein sequence ID" value="AFC97126.1"/>
    <property type="molecule type" value="Genomic_DNA"/>
</dbReference>
<dbReference type="Pfam" id="PF00931">
    <property type="entry name" value="NB-ARC"/>
    <property type="match status" value="1"/>
</dbReference>
<organism evidence="3">
    <name type="scientific">Luffa aegyptiaca</name>
    <name type="common">Sponge gourd</name>
    <name type="synonym">Luffa cylindrica</name>
    <dbReference type="NCBI Taxonomy" id="3670"/>
    <lineage>
        <taxon>Eukaryota</taxon>
        <taxon>Viridiplantae</taxon>
        <taxon>Streptophyta</taxon>
        <taxon>Embryophyta</taxon>
        <taxon>Tracheophyta</taxon>
        <taxon>Spermatophyta</taxon>
        <taxon>Magnoliopsida</taxon>
        <taxon>eudicotyledons</taxon>
        <taxon>Gunneridae</taxon>
        <taxon>Pentapetalae</taxon>
        <taxon>rosids</taxon>
        <taxon>fabids</taxon>
        <taxon>Cucurbitales</taxon>
        <taxon>Cucurbitaceae</taxon>
        <taxon>Sicyoeae</taxon>
        <taxon>Luffa</taxon>
    </lineage>
</organism>
<feature type="non-terminal residue" evidence="3">
    <location>
        <position position="1"/>
    </location>
</feature>
<dbReference type="InterPro" id="IPR027417">
    <property type="entry name" value="P-loop_NTPase"/>
</dbReference>
<protein>
    <submittedName>
        <fullName evidence="3">NBS-LRR resistance protein</fullName>
    </submittedName>
</protein>
<dbReference type="SUPFAM" id="SSF52540">
    <property type="entry name" value="P-loop containing nucleoside triphosphate hydrolases"/>
    <property type="match status" value="1"/>
</dbReference>
<reference evidence="3" key="1">
    <citation type="journal article" date="2013" name="Physiol. Mol. Plant Pathol.">
        <title>Cloning and characterization of NBS-LRR encoding resistance gene candidates from Tomato Leaf Curl New Delhi Virus resistant genotype of Luffa cylindrica Roem.</title>
        <authorList>
            <person name="Saha D."/>
            <person name="Rana R.S."/>
            <person name="Sureja A.K."/>
            <person name="Verma M."/>
            <person name="Arya L."/>
            <person name="Munshi A.D."/>
        </authorList>
    </citation>
    <scope>NUCLEOTIDE SEQUENCE</scope>
</reference>
<accession>H9CZL3</accession>
<dbReference type="InterPro" id="IPR050905">
    <property type="entry name" value="Plant_NBS-LRR"/>
</dbReference>
<dbReference type="PANTHER" id="PTHR33463">
    <property type="entry name" value="NB-ARC DOMAIN-CONTAINING PROTEIN-RELATED"/>
    <property type="match status" value="1"/>
</dbReference>
<name>H9CZL3_LUFAE</name>
<feature type="domain" description="NB-ARC" evidence="2">
    <location>
        <begin position="1"/>
        <end position="83"/>
    </location>
</feature>
<dbReference type="AlphaFoldDB" id="H9CZL3"/>
<evidence type="ECO:0000259" key="2">
    <source>
        <dbReference type="Pfam" id="PF00931"/>
    </source>
</evidence>